<evidence type="ECO:0000313" key="2">
    <source>
        <dbReference type="Proteomes" id="UP001161017"/>
    </source>
</evidence>
<proteinExistence type="predicted"/>
<name>A0AA43QTJ6_9LECA</name>
<dbReference type="Proteomes" id="UP001161017">
    <property type="component" value="Unassembled WGS sequence"/>
</dbReference>
<organism evidence="1 2">
    <name type="scientific">Ramalina farinacea</name>
    <dbReference type="NCBI Taxonomy" id="258253"/>
    <lineage>
        <taxon>Eukaryota</taxon>
        <taxon>Fungi</taxon>
        <taxon>Dikarya</taxon>
        <taxon>Ascomycota</taxon>
        <taxon>Pezizomycotina</taxon>
        <taxon>Lecanoromycetes</taxon>
        <taxon>OSLEUM clade</taxon>
        <taxon>Lecanoromycetidae</taxon>
        <taxon>Lecanorales</taxon>
        <taxon>Lecanorineae</taxon>
        <taxon>Ramalinaceae</taxon>
        <taxon>Ramalina</taxon>
    </lineage>
</organism>
<accession>A0AA43QTJ6</accession>
<dbReference type="AlphaFoldDB" id="A0AA43QTJ6"/>
<evidence type="ECO:0000313" key="1">
    <source>
        <dbReference type="EMBL" id="MDI1492222.1"/>
    </source>
</evidence>
<keyword evidence="2" id="KW-1185">Reference proteome</keyword>
<protein>
    <submittedName>
        <fullName evidence="1">Uncharacterized protein</fullName>
    </submittedName>
</protein>
<reference evidence="1" key="1">
    <citation type="journal article" date="2023" name="Genome Biol. Evol.">
        <title>First Whole Genome Sequence and Flow Cytometry Genome Size Data for the Lichen-Forming Fungus Ramalina farinacea (Ascomycota).</title>
        <authorList>
            <person name="Llewellyn T."/>
            <person name="Mian S."/>
            <person name="Hill R."/>
            <person name="Leitch I.J."/>
            <person name="Gaya E."/>
        </authorList>
    </citation>
    <scope>NUCLEOTIDE SEQUENCE</scope>
    <source>
        <strain evidence="1">LIQ254RAFAR</strain>
    </source>
</reference>
<dbReference type="EMBL" id="JAPUFD010000018">
    <property type="protein sequence ID" value="MDI1492222.1"/>
    <property type="molecule type" value="Genomic_DNA"/>
</dbReference>
<gene>
    <name evidence="1" type="ORF">OHK93_003434</name>
</gene>
<comment type="caution">
    <text evidence="1">The sequence shown here is derived from an EMBL/GenBank/DDBJ whole genome shotgun (WGS) entry which is preliminary data.</text>
</comment>
<sequence>MDKRPFAIYRTVEGIDIDALYDRLGRGITGKEEHHSLWHALPDPILDSTPTSIVKAHHANQDLNQHLLVIADHPDLADRGLLIVNLSFSSLADALRQKVYFASDFVPSVNVGNTSWSETLANATLPLYPRRKFAVFAHENFHPRYLIKEVLEKMNAGVGGRRKDTGTVFGEWEPGEGKGDCVDFWRENAREREWDGRAFVVVRKEAWEKGRVVLLVEAEGGEAIEEVEVEAEEVGDVLVWLFVGFVGMRELTGLGREGGGEGLRGLLGKLGSTQV</sequence>